<dbReference type="Pfam" id="PF00102">
    <property type="entry name" value="Y_phosphatase"/>
    <property type="match status" value="1"/>
</dbReference>
<sequence length="67" mass="7749">MKKQEHKKNGADRSGLFCVASTVLERMKIEHDVAIAQVIKEMRNYGEQIFLSVVRIYTFTARATDQF</sequence>
<dbReference type="EMBL" id="CP111024">
    <property type="protein sequence ID" value="WAR24831.1"/>
    <property type="molecule type" value="Genomic_DNA"/>
</dbReference>
<gene>
    <name evidence="2" type="ORF">MAR_038500</name>
</gene>
<dbReference type="Gene3D" id="3.90.190.10">
    <property type="entry name" value="Protein tyrosine phosphatase superfamily"/>
    <property type="match status" value="1"/>
</dbReference>
<evidence type="ECO:0000313" key="3">
    <source>
        <dbReference type="Proteomes" id="UP001164746"/>
    </source>
</evidence>
<protein>
    <recommendedName>
        <fullName evidence="1">Tyrosine-protein phosphatase domain-containing protein</fullName>
    </recommendedName>
</protein>
<dbReference type="InterPro" id="IPR029021">
    <property type="entry name" value="Prot-tyrosine_phosphatase-like"/>
</dbReference>
<feature type="domain" description="Tyrosine-protein phosphatase" evidence="1">
    <location>
        <begin position="6"/>
        <end position="45"/>
    </location>
</feature>
<evidence type="ECO:0000313" key="2">
    <source>
        <dbReference type="EMBL" id="WAR24831.1"/>
    </source>
</evidence>
<evidence type="ECO:0000259" key="1">
    <source>
        <dbReference type="Pfam" id="PF00102"/>
    </source>
</evidence>
<dbReference type="SUPFAM" id="SSF52799">
    <property type="entry name" value="(Phosphotyrosine protein) phosphatases II"/>
    <property type="match status" value="1"/>
</dbReference>
<dbReference type="Proteomes" id="UP001164746">
    <property type="component" value="Chromosome 13"/>
</dbReference>
<keyword evidence="3" id="KW-1185">Reference proteome</keyword>
<organism evidence="2 3">
    <name type="scientific">Mya arenaria</name>
    <name type="common">Soft-shell clam</name>
    <dbReference type="NCBI Taxonomy" id="6604"/>
    <lineage>
        <taxon>Eukaryota</taxon>
        <taxon>Metazoa</taxon>
        <taxon>Spiralia</taxon>
        <taxon>Lophotrochozoa</taxon>
        <taxon>Mollusca</taxon>
        <taxon>Bivalvia</taxon>
        <taxon>Autobranchia</taxon>
        <taxon>Heteroconchia</taxon>
        <taxon>Euheterodonta</taxon>
        <taxon>Imparidentia</taxon>
        <taxon>Neoheterodontei</taxon>
        <taxon>Myida</taxon>
        <taxon>Myoidea</taxon>
        <taxon>Myidae</taxon>
        <taxon>Mya</taxon>
    </lineage>
</organism>
<accession>A0ABY7FVR7</accession>
<proteinExistence type="predicted"/>
<reference evidence="2" key="1">
    <citation type="submission" date="2022-11" db="EMBL/GenBank/DDBJ databases">
        <title>Centuries of genome instability and evolution in soft-shell clam transmissible cancer (bioRxiv).</title>
        <authorList>
            <person name="Hart S.F.M."/>
            <person name="Yonemitsu M.A."/>
            <person name="Giersch R.M."/>
            <person name="Beal B.F."/>
            <person name="Arriagada G."/>
            <person name="Davis B.W."/>
            <person name="Ostrander E.A."/>
            <person name="Goff S.P."/>
            <person name="Metzger M.J."/>
        </authorList>
    </citation>
    <scope>NUCLEOTIDE SEQUENCE</scope>
    <source>
        <strain evidence="2">MELC-2E11</strain>
        <tissue evidence="2">Siphon/mantle</tissue>
    </source>
</reference>
<name>A0ABY7FVR7_MYAAR</name>
<dbReference type="InterPro" id="IPR000242">
    <property type="entry name" value="PTP_cat"/>
</dbReference>